<dbReference type="EMBL" id="LUUJ01000113">
    <property type="protein sequence ID" value="OAI12060.1"/>
    <property type="molecule type" value="Genomic_DNA"/>
</dbReference>
<dbReference type="AlphaFoldDB" id="A0A177N4J2"/>
<comment type="caution">
    <text evidence="1">The sequence shown here is derived from an EMBL/GenBank/DDBJ whole genome shotgun (WGS) entry which is preliminary data.</text>
</comment>
<evidence type="ECO:0000313" key="1">
    <source>
        <dbReference type="EMBL" id="OAI12060.1"/>
    </source>
</evidence>
<sequence>MRFDAKYFIDRCHDAGFTITRMGNRVHYTTNGKPIAGAALFVDAVRKHKRQLIKHLPERTGPKQLDLFEQD</sequence>
<dbReference type="Proteomes" id="UP000077857">
    <property type="component" value="Unassembled WGS sequence"/>
</dbReference>
<dbReference type="RefSeq" id="WP_064042118.1">
    <property type="nucleotide sequence ID" value="NZ_LUUJ01000113.1"/>
</dbReference>
<evidence type="ECO:0000313" key="2">
    <source>
        <dbReference type="Proteomes" id="UP000077857"/>
    </source>
</evidence>
<proteinExistence type="predicted"/>
<gene>
    <name evidence="1" type="ORF">A1507_19215</name>
</gene>
<accession>A0A177N4J2</accession>
<protein>
    <submittedName>
        <fullName evidence="1">Uncharacterized protein</fullName>
    </submittedName>
</protein>
<reference evidence="1 2" key="1">
    <citation type="submission" date="2016-03" db="EMBL/GenBank/DDBJ databases">
        <authorList>
            <person name="Ploux O."/>
        </authorList>
    </citation>
    <scope>NUCLEOTIDE SEQUENCE [LARGE SCALE GENOMIC DNA]</scope>
    <source>
        <strain evidence="1 2">R-45378</strain>
    </source>
</reference>
<name>A0A177N4J2_9GAMM</name>
<organism evidence="1 2">
    <name type="scientific">Methylomonas koyamae</name>
    <dbReference type="NCBI Taxonomy" id="702114"/>
    <lineage>
        <taxon>Bacteria</taxon>
        <taxon>Pseudomonadati</taxon>
        <taxon>Pseudomonadota</taxon>
        <taxon>Gammaproteobacteria</taxon>
        <taxon>Methylococcales</taxon>
        <taxon>Methylococcaceae</taxon>
        <taxon>Methylomonas</taxon>
    </lineage>
</organism>